<keyword evidence="3" id="KW-1185">Reference proteome</keyword>
<name>A0A3G2EHG7_9BURK</name>
<gene>
    <name evidence="2" type="ORF">D9M09_23705</name>
</gene>
<dbReference type="EMBL" id="CP033019">
    <property type="protein sequence ID" value="AYM78465.1"/>
    <property type="molecule type" value="Genomic_DNA"/>
</dbReference>
<organism evidence="2 3">
    <name type="scientific">Janthinobacterium agaricidamnosum</name>
    <dbReference type="NCBI Taxonomy" id="55508"/>
    <lineage>
        <taxon>Bacteria</taxon>
        <taxon>Pseudomonadati</taxon>
        <taxon>Pseudomonadota</taxon>
        <taxon>Betaproteobacteria</taxon>
        <taxon>Burkholderiales</taxon>
        <taxon>Oxalobacteraceae</taxon>
        <taxon>Janthinobacterium</taxon>
    </lineage>
</organism>
<feature type="transmembrane region" description="Helical" evidence="1">
    <location>
        <begin position="64"/>
        <end position="83"/>
    </location>
</feature>
<keyword evidence="1" id="KW-1133">Transmembrane helix</keyword>
<keyword evidence="1" id="KW-0472">Membrane</keyword>
<feature type="transmembrane region" description="Helical" evidence="1">
    <location>
        <begin position="250"/>
        <end position="270"/>
    </location>
</feature>
<proteinExistence type="predicted"/>
<reference evidence="2 3" key="1">
    <citation type="submission" date="2018-10" db="EMBL/GenBank/DDBJ databases">
        <title>Effects of UV and annual dynamics of microbial communities in freshwater RAS systems.</title>
        <authorList>
            <person name="Bekkelund A.K."/>
            <person name="Hansen B.R."/>
            <person name="Stokken H."/>
            <person name="Eriksen B.F."/>
            <person name="Kashulin N.A."/>
        </authorList>
    </citation>
    <scope>NUCLEOTIDE SEQUENCE [LARGE SCALE GENOMIC DNA]</scope>
    <source>
        <strain evidence="2 3">BHSEK</strain>
    </source>
</reference>
<evidence type="ECO:0000256" key="1">
    <source>
        <dbReference type="SAM" id="Phobius"/>
    </source>
</evidence>
<feature type="transmembrane region" description="Helical" evidence="1">
    <location>
        <begin position="20"/>
        <end position="43"/>
    </location>
</feature>
<evidence type="ECO:0000313" key="3">
    <source>
        <dbReference type="Proteomes" id="UP000279594"/>
    </source>
</evidence>
<evidence type="ECO:0000313" key="2">
    <source>
        <dbReference type="EMBL" id="AYM78465.1"/>
    </source>
</evidence>
<dbReference type="RefSeq" id="WP_121670535.1">
    <property type="nucleotide sequence ID" value="NZ_CP033019.1"/>
</dbReference>
<dbReference type="Proteomes" id="UP000279594">
    <property type="component" value="Chromosome"/>
</dbReference>
<sequence length="289" mass="32205">MKQQMINWGSNLAPFGSELLWTALPSMLLYGMLGFVLALGICYQLARKCLLVRRPRAWHVAAKLSYVLILLALPLLGGGFGAVHSAHRMVNQALERDLQPVVEAQMPALRVYLEQQVKLIAPGQPISVRSLLEPYVQGMYYQPTSSSYWERSKARWINEFILRRGSVLLTQVLQEQLIARVGLLGEALKGANFRGQATGELAALGTDLAVRLTTDVARQADFSKLDKSVPMIFVDAIKRQAGAYFNSLKITLALFALVALLLVWGEIMLYRHYYLRRQPAATALPVPPT</sequence>
<protein>
    <submittedName>
        <fullName evidence="2">Uncharacterized protein</fullName>
    </submittedName>
</protein>
<dbReference type="AlphaFoldDB" id="A0A3G2EHG7"/>
<keyword evidence="1" id="KW-0812">Transmembrane</keyword>
<accession>A0A3G2EHG7</accession>